<protein>
    <recommendedName>
        <fullName evidence="1">F-box associated beta-propeller type 1 domain-containing protein</fullName>
    </recommendedName>
</protein>
<dbReference type="SUPFAM" id="SSF81383">
    <property type="entry name" value="F-box domain"/>
    <property type="match status" value="1"/>
</dbReference>
<comment type="caution">
    <text evidence="2">The sequence shown here is derived from an EMBL/GenBank/DDBJ whole genome shotgun (WGS) entry which is preliminary data.</text>
</comment>
<organism evidence="2 3">
    <name type="scientific">Rhynchospora breviuscula</name>
    <dbReference type="NCBI Taxonomy" id="2022672"/>
    <lineage>
        <taxon>Eukaryota</taxon>
        <taxon>Viridiplantae</taxon>
        <taxon>Streptophyta</taxon>
        <taxon>Embryophyta</taxon>
        <taxon>Tracheophyta</taxon>
        <taxon>Spermatophyta</taxon>
        <taxon>Magnoliopsida</taxon>
        <taxon>Liliopsida</taxon>
        <taxon>Poales</taxon>
        <taxon>Cyperaceae</taxon>
        <taxon>Cyperoideae</taxon>
        <taxon>Rhynchosporeae</taxon>
        <taxon>Rhynchospora</taxon>
    </lineage>
</organism>
<proteinExistence type="predicted"/>
<dbReference type="OrthoDB" id="5319261at2759"/>
<dbReference type="PANTHER" id="PTHR31672">
    <property type="entry name" value="BNACNNG10540D PROTEIN"/>
    <property type="match status" value="1"/>
</dbReference>
<evidence type="ECO:0000313" key="2">
    <source>
        <dbReference type="EMBL" id="KAJ1685668.1"/>
    </source>
</evidence>
<name>A0A9Q0C1R8_9POAL</name>
<evidence type="ECO:0000313" key="3">
    <source>
        <dbReference type="Proteomes" id="UP001151287"/>
    </source>
</evidence>
<dbReference type="InterPro" id="IPR006527">
    <property type="entry name" value="F-box-assoc_dom_typ1"/>
</dbReference>
<dbReference type="PANTHER" id="PTHR31672:SF13">
    <property type="entry name" value="F-BOX PROTEIN CPR30-LIKE"/>
    <property type="match status" value="1"/>
</dbReference>
<dbReference type="Pfam" id="PF07734">
    <property type="entry name" value="FBA_1"/>
    <property type="match status" value="1"/>
</dbReference>
<dbReference type="InterPro" id="IPR050796">
    <property type="entry name" value="SCF_F-box_component"/>
</dbReference>
<dbReference type="InterPro" id="IPR017451">
    <property type="entry name" value="F-box-assoc_interact_dom"/>
</dbReference>
<reference evidence="2" key="1">
    <citation type="journal article" date="2022" name="Cell">
        <title>Repeat-based holocentromeres influence genome architecture and karyotype evolution.</title>
        <authorList>
            <person name="Hofstatter P.G."/>
            <person name="Thangavel G."/>
            <person name="Lux T."/>
            <person name="Neumann P."/>
            <person name="Vondrak T."/>
            <person name="Novak P."/>
            <person name="Zhang M."/>
            <person name="Costa L."/>
            <person name="Castellani M."/>
            <person name="Scott A."/>
            <person name="Toegelov H."/>
            <person name="Fuchs J."/>
            <person name="Mata-Sucre Y."/>
            <person name="Dias Y."/>
            <person name="Vanzela A.L.L."/>
            <person name="Huettel B."/>
            <person name="Almeida C.C.S."/>
            <person name="Simkova H."/>
            <person name="Souza G."/>
            <person name="Pedrosa-Harand A."/>
            <person name="Macas J."/>
            <person name="Mayer K.F.X."/>
            <person name="Houben A."/>
            <person name="Marques A."/>
        </authorList>
    </citation>
    <scope>NUCLEOTIDE SEQUENCE</scope>
    <source>
        <strain evidence="2">RhyBre1mFocal</strain>
    </source>
</reference>
<accession>A0A9Q0C1R8</accession>
<dbReference type="AlphaFoldDB" id="A0A9Q0C1R8"/>
<gene>
    <name evidence="2" type="ORF">LUZ63_017058</name>
</gene>
<evidence type="ECO:0000259" key="1">
    <source>
        <dbReference type="Pfam" id="PF07734"/>
    </source>
</evidence>
<dbReference type="EMBL" id="JAMQYH010000005">
    <property type="protein sequence ID" value="KAJ1685668.1"/>
    <property type="molecule type" value="Genomic_DNA"/>
</dbReference>
<keyword evidence="3" id="KW-1185">Reference proteome</keyword>
<dbReference type="NCBIfam" id="TIGR01640">
    <property type="entry name" value="F_box_assoc_1"/>
    <property type="match status" value="1"/>
</dbReference>
<feature type="domain" description="F-box associated beta-propeller type 1" evidence="1">
    <location>
        <begin position="117"/>
        <end position="331"/>
    </location>
</feature>
<dbReference type="InterPro" id="IPR036047">
    <property type="entry name" value="F-box-like_dom_sf"/>
</dbReference>
<dbReference type="Proteomes" id="UP001151287">
    <property type="component" value="Unassembled WGS sequence"/>
</dbReference>
<sequence>MDNKRTKLHQRRPQITCQESIHCAGEDKENIPLTKTKLPHDVLFKLPNQSLARIKCVSKEFKAAISHPDFIALRRPSLIIQLIPRRSITTSTLFFKHFRIGFPKVEEIPLEMANHMPKDPYLIGSCHGLLCFVSFKRTGKIHYVYNSLTKEWKSSPPIESYGKRFCGLYHKMSTNTYHLLTHVLSKNHLSNGIRIMDGQYKVHELGTSAWRAVSEENNPYVPLQCKQTPVAISSCLYWICFSNKEHESRMILAFDVEMEKFSYIKEPTGVDLPHNDSEALTLVETDFGLGYPTFTEATMNIWVMRGQDRGWEKFYAINLKPIQVFNTCWYFPRYVVLLCTMGEIWFSDHGSHTGGTIKLTIYDCNLHTLRSIDFQSLFPECFAGVINYTACLWKSSISSNAF</sequence>